<comment type="caution">
    <text evidence="1">The sequence shown here is derived from an EMBL/GenBank/DDBJ whole genome shotgun (WGS) entry which is preliminary data.</text>
</comment>
<reference evidence="1" key="1">
    <citation type="journal article" date="2015" name="Nature">
        <title>Complex archaea that bridge the gap between prokaryotes and eukaryotes.</title>
        <authorList>
            <person name="Spang A."/>
            <person name="Saw J.H."/>
            <person name="Jorgensen S.L."/>
            <person name="Zaremba-Niedzwiedzka K."/>
            <person name="Martijn J."/>
            <person name="Lind A.E."/>
            <person name="van Eijk R."/>
            <person name="Schleper C."/>
            <person name="Guy L."/>
            <person name="Ettema T.J."/>
        </authorList>
    </citation>
    <scope>NUCLEOTIDE SEQUENCE</scope>
</reference>
<name>A0A0F9GYH5_9ZZZZ</name>
<dbReference type="AlphaFoldDB" id="A0A0F9GYH5"/>
<accession>A0A0F9GYH5</accession>
<sequence>MGRIIDHLNAIMPIDVTTKEYEAIFGKIIYTENIPIVTSSDYNSGAVANELEFLKRYISLVLTSLNINNAEDVYLEKVINFFSGLRRIFDEEDADLKNRFDALILRNENTSWMTIWSMIDVFSYFFNKDNIYIIENYVETNLISNGGFEEGTGNVFTDWTKSESGSSVIVEAAGGDEFIDDRAAEFQVDSFNSNISLSQTVSNVAQGNYKVDLFYWD</sequence>
<dbReference type="EMBL" id="LAZR01024666">
    <property type="protein sequence ID" value="KKL74400.1"/>
    <property type="molecule type" value="Genomic_DNA"/>
</dbReference>
<protein>
    <submittedName>
        <fullName evidence="1">Uncharacterized protein</fullName>
    </submittedName>
</protein>
<proteinExistence type="predicted"/>
<gene>
    <name evidence="1" type="ORF">LCGC14_2065250</name>
</gene>
<feature type="non-terminal residue" evidence="1">
    <location>
        <position position="217"/>
    </location>
</feature>
<dbReference type="Gene3D" id="2.60.120.260">
    <property type="entry name" value="Galactose-binding domain-like"/>
    <property type="match status" value="1"/>
</dbReference>
<evidence type="ECO:0000313" key="1">
    <source>
        <dbReference type="EMBL" id="KKL74400.1"/>
    </source>
</evidence>
<organism evidence="1">
    <name type="scientific">marine sediment metagenome</name>
    <dbReference type="NCBI Taxonomy" id="412755"/>
    <lineage>
        <taxon>unclassified sequences</taxon>
        <taxon>metagenomes</taxon>
        <taxon>ecological metagenomes</taxon>
    </lineage>
</organism>